<feature type="domain" description="Glycosyltransferase 2-like" evidence="4">
    <location>
        <begin position="6"/>
        <end position="137"/>
    </location>
</feature>
<keyword evidence="3" id="KW-0808">Transferase</keyword>
<organism evidence="5 6">
    <name type="scientific">Candidatus Uhrbacteria bacterium CG10_big_fil_rev_8_21_14_0_10_50_16</name>
    <dbReference type="NCBI Taxonomy" id="1975039"/>
    <lineage>
        <taxon>Bacteria</taxon>
        <taxon>Candidatus Uhriibacteriota</taxon>
    </lineage>
</organism>
<protein>
    <recommendedName>
        <fullName evidence="4">Glycosyltransferase 2-like domain-containing protein</fullName>
    </recommendedName>
</protein>
<dbReference type="Proteomes" id="UP000230084">
    <property type="component" value="Unassembled WGS sequence"/>
</dbReference>
<dbReference type="PANTHER" id="PTHR43179">
    <property type="entry name" value="RHAMNOSYLTRANSFERASE WBBL"/>
    <property type="match status" value="1"/>
</dbReference>
<dbReference type="SUPFAM" id="SSF53448">
    <property type="entry name" value="Nucleotide-diphospho-sugar transferases"/>
    <property type="match status" value="1"/>
</dbReference>
<comment type="similarity">
    <text evidence="1">Belongs to the glycosyltransferase 2 family.</text>
</comment>
<dbReference type="InterPro" id="IPR029044">
    <property type="entry name" value="Nucleotide-diphossugar_trans"/>
</dbReference>
<gene>
    <name evidence="5" type="ORF">COV06_01535</name>
</gene>
<keyword evidence="2" id="KW-0328">Glycosyltransferase</keyword>
<evidence type="ECO:0000313" key="5">
    <source>
        <dbReference type="EMBL" id="PIR48061.1"/>
    </source>
</evidence>
<sequence length="340" mass="37832">MIPRVSVHLVTCNNMTTLPEVLKALSEQTLETFRLRVIDNASVDGLAEMLRHQSPSTVLVRNPNNKGVAVAQNQGVRLALQATGDQPTTQAYVLCLGIDTVLDAGCLDALVDQLDKDPTLAAVGPLILKLFEENRSDEALRERVESDHLASAGRFLTRGLAVEDRGKDEVNQNQYEGLTHVFALSDACVLLRLSALESIQHTGKQFFDTDFKTEECFVDLAWRLQRAGWGIAVTSDAHAYTFSGVYGEQVDTRKHRLRGLRQRDRLLCLAKHVSLGQVLRRSASFFIGDVLPTVKMVVGDRYGLSYLRSIGTTLPSIRKKRQEMKMQQREPVSVINGYIV</sequence>
<name>A0A2H0RNE2_9BACT</name>
<accession>A0A2H0RNE2</accession>
<evidence type="ECO:0000313" key="6">
    <source>
        <dbReference type="Proteomes" id="UP000230084"/>
    </source>
</evidence>
<comment type="caution">
    <text evidence="5">The sequence shown here is derived from an EMBL/GenBank/DDBJ whole genome shotgun (WGS) entry which is preliminary data.</text>
</comment>
<evidence type="ECO:0000256" key="1">
    <source>
        <dbReference type="ARBA" id="ARBA00006739"/>
    </source>
</evidence>
<dbReference type="GO" id="GO:0016757">
    <property type="term" value="F:glycosyltransferase activity"/>
    <property type="evidence" value="ECO:0007669"/>
    <property type="project" value="UniProtKB-KW"/>
</dbReference>
<dbReference type="Pfam" id="PF00535">
    <property type="entry name" value="Glycos_transf_2"/>
    <property type="match status" value="1"/>
</dbReference>
<dbReference type="InterPro" id="IPR001173">
    <property type="entry name" value="Glyco_trans_2-like"/>
</dbReference>
<dbReference type="EMBL" id="PCYM01000001">
    <property type="protein sequence ID" value="PIR48061.1"/>
    <property type="molecule type" value="Genomic_DNA"/>
</dbReference>
<dbReference type="PANTHER" id="PTHR43179:SF12">
    <property type="entry name" value="GALACTOFURANOSYLTRANSFERASE GLFT2"/>
    <property type="match status" value="1"/>
</dbReference>
<dbReference type="Gene3D" id="3.90.550.10">
    <property type="entry name" value="Spore Coat Polysaccharide Biosynthesis Protein SpsA, Chain A"/>
    <property type="match status" value="1"/>
</dbReference>
<dbReference type="AlphaFoldDB" id="A0A2H0RNE2"/>
<evidence type="ECO:0000256" key="3">
    <source>
        <dbReference type="ARBA" id="ARBA00022679"/>
    </source>
</evidence>
<evidence type="ECO:0000256" key="2">
    <source>
        <dbReference type="ARBA" id="ARBA00022676"/>
    </source>
</evidence>
<reference evidence="5 6" key="1">
    <citation type="submission" date="2017-09" db="EMBL/GenBank/DDBJ databases">
        <title>Depth-based differentiation of microbial function through sediment-hosted aquifers and enrichment of novel symbionts in the deep terrestrial subsurface.</title>
        <authorList>
            <person name="Probst A.J."/>
            <person name="Ladd B."/>
            <person name="Jarett J.K."/>
            <person name="Geller-Mcgrath D.E."/>
            <person name="Sieber C.M."/>
            <person name="Emerson J.B."/>
            <person name="Anantharaman K."/>
            <person name="Thomas B.C."/>
            <person name="Malmstrom R."/>
            <person name="Stieglmeier M."/>
            <person name="Klingl A."/>
            <person name="Woyke T."/>
            <person name="Ryan C.M."/>
            <person name="Banfield J.F."/>
        </authorList>
    </citation>
    <scope>NUCLEOTIDE SEQUENCE [LARGE SCALE GENOMIC DNA]</scope>
    <source>
        <strain evidence="5">CG10_big_fil_rev_8_21_14_0_10_50_16</strain>
    </source>
</reference>
<evidence type="ECO:0000259" key="4">
    <source>
        <dbReference type="Pfam" id="PF00535"/>
    </source>
</evidence>
<proteinExistence type="inferred from homology"/>